<gene>
    <name evidence="1" type="ORF">BU16DRAFT_343709</name>
</gene>
<organism evidence="1 2">
    <name type="scientific">Lophium mytilinum</name>
    <dbReference type="NCBI Taxonomy" id="390894"/>
    <lineage>
        <taxon>Eukaryota</taxon>
        <taxon>Fungi</taxon>
        <taxon>Dikarya</taxon>
        <taxon>Ascomycota</taxon>
        <taxon>Pezizomycotina</taxon>
        <taxon>Dothideomycetes</taxon>
        <taxon>Pleosporomycetidae</taxon>
        <taxon>Mytilinidiales</taxon>
        <taxon>Mytilinidiaceae</taxon>
        <taxon>Lophium</taxon>
    </lineage>
</organism>
<proteinExistence type="predicted"/>
<dbReference type="Proteomes" id="UP000799750">
    <property type="component" value="Unassembled WGS sequence"/>
</dbReference>
<reference evidence="1" key="1">
    <citation type="journal article" date="2020" name="Stud. Mycol.">
        <title>101 Dothideomycetes genomes: a test case for predicting lifestyles and emergence of pathogens.</title>
        <authorList>
            <person name="Haridas S."/>
            <person name="Albert R."/>
            <person name="Binder M."/>
            <person name="Bloem J."/>
            <person name="Labutti K."/>
            <person name="Salamov A."/>
            <person name="Andreopoulos B."/>
            <person name="Baker S."/>
            <person name="Barry K."/>
            <person name="Bills G."/>
            <person name="Bluhm B."/>
            <person name="Cannon C."/>
            <person name="Castanera R."/>
            <person name="Culley D."/>
            <person name="Daum C."/>
            <person name="Ezra D."/>
            <person name="Gonzalez J."/>
            <person name="Henrissat B."/>
            <person name="Kuo A."/>
            <person name="Liang C."/>
            <person name="Lipzen A."/>
            <person name="Lutzoni F."/>
            <person name="Magnuson J."/>
            <person name="Mondo S."/>
            <person name="Nolan M."/>
            <person name="Ohm R."/>
            <person name="Pangilinan J."/>
            <person name="Park H.-J."/>
            <person name="Ramirez L."/>
            <person name="Alfaro M."/>
            <person name="Sun H."/>
            <person name="Tritt A."/>
            <person name="Yoshinaga Y."/>
            <person name="Zwiers L.-H."/>
            <person name="Turgeon B."/>
            <person name="Goodwin S."/>
            <person name="Spatafora J."/>
            <person name="Crous P."/>
            <person name="Grigoriev I."/>
        </authorList>
    </citation>
    <scope>NUCLEOTIDE SEQUENCE</scope>
    <source>
        <strain evidence="1">CBS 269.34</strain>
    </source>
</reference>
<name>A0A6A6QXW1_9PEZI</name>
<evidence type="ECO:0000313" key="2">
    <source>
        <dbReference type="Proteomes" id="UP000799750"/>
    </source>
</evidence>
<evidence type="ECO:0000313" key="1">
    <source>
        <dbReference type="EMBL" id="KAF2496914.1"/>
    </source>
</evidence>
<protein>
    <submittedName>
        <fullName evidence="1">Uncharacterized protein</fullName>
    </submittedName>
</protein>
<dbReference type="EMBL" id="MU004187">
    <property type="protein sequence ID" value="KAF2496914.1"/>
    <property type="molecule type" value="Genomic_DNA"/>
</dbReference>
<dbReference type="AlphaFoldDB" id="A0A6A6QXW1"/>
<keyword evidence="2" id="KW-1185">Reference proteome</keyword>
<accession>A0A6A6QXW1</accession>
<sequence>MQDITLPIDIHSNVPGTHNYPSIRKHRKSTPPDGDYSTILETNITLLLWPDWGAPSPIASARRPSRCIKVLPIYWPDRMLSRPTASTRRPLRHIKALLYTRQTEKGPAQPRPLEDPGDTLRPFYILARQKRVPPNRVHSRILETHKGPSVYWPDRI</sequence>